<reference evidence="1 2" key="1">
    <citation type="journal article" date="2011" name="Cell">
        <title>The monarch butterfly genome yields insights into long-distance migration.</title>
        <authorList>
            <person name="Zhan S."/>
            <person name="Merlin C."/>
            <person name="Boore J.L."/>
            <person name="Reppert S.M."/>
        </authorList>
    </citation>
    <scope>NUCLEOTIDE SEQUENCE [LARGE SCALE GENOMIC DNA]</scope>
    <source>
        <strain evidence="1">F-2</strain>
    </source>
</reference>
<organism evidence="1 2">
    <name type="scientific">Danaus plexippus plexippus</name>
    <dbReference type="NCBI Taxonomy" id="278856"/>
    <lineage>
        <taxon>Eukaryota</taxon>
        <taxon>Metazoa</taxon>
        <taxon>Ecdysozoa</taxon>
        <taxon>Arthropoda</taxon>
        <taxon>Hexapoda</taxon>
        <taxon>Insecta</taxon>
        <taxon>Pterygota</taxon>
        <taxon>Neoptera</taxon>
        <taxon>Endopterygota</taxon>
        <taxon>Lepidoptera</taxon>
        <taxon>Glossata</taxon>
        <taxon>Ditrysia</taxon>
        <taxon>Papilionoidea</taxon>
        <taxon>Nymphalidae</taxon>
        <taxon>Danainae</taxon>
        <taxon>Danaini</taxon>
        <taxon>Danaina</taxon>
        <taxon>Danaus</taxon>
        <taxon>Danaus</taxon>
    </lineage>
</organism>
<keyword evidence="2" id="KW-1185">Reference proteome</keyword>
<dbReference type="Proteomes" id="UP000007151">
    <property type="component" value="Unassembled WGS sequence"/>
</dbReference>
<comment type="caution">
    <text evidence="1">The sequence shown here is derived from an EMBL/GenBank/DDBJ whole genome shotgun (WGS) entry which is preliminary data.</text>
</comment>
<dbReference type="EMBL" id="AGBW02010509">
    <property type="protein sequence ID" value="OWR48368.1"/>
    <property type="molecule type" value="Genomic_DNA"/>
</dbReference>
<proteinExistence type="predicted"/>
<evidence type="ECO:0000313" key="2">
    <source>
        <dbReference type="Proteomes" id="UP000007151"/>
    </source>
</evidence>
<dbReference type="KEGG" id="dpl:KGM_200653"/>
<accession>A0A212F3Q0</accession>
<sequence length="60" mass="7198">MDARARPRGKYCQFMMRTECCVFSVIERHHLPPTTQALIRLDRYHLNIYGRCRAEVVVWC</sequence>
<dbReference type="AlphaFoldDB" id="A0A212F3Q0"/>
<name>A0A212F3Q0_DANPL</name>
<dbReference type="InParanoid" id="A0A212F3Q0"/>
<gene>
    <name evidence="1" type="ORF">KGM_200653</name>
</gene>
<protein>
    <submittedName>
        <fullName evidence="1">Uncharacterized protein</fullName>
    </submittedName>
</protein>
<evidence type="ECO:0000313" key="1">
    <source>
        <dbReference type="EMBL" id="OWR48368.1"/>
    </source>
</evidence>